<evidence type="ECO:0000313" key="1">
    <source>
        <dbReference type="EMBL" id="CDF04883.1"/>
    </source>
</evidence>
<protein>
    <submittedName>
        <fullName evidence="1">Arsenite-activated ATPase ArsA</fullName>
    </submittedName>
</protein>
<reference evidence="1" key="1">
    <citation type="submission" date="2012-11" db="EMBL/GenBank/DDBJ databases">
        <title>Dependencies among metagenomic species, viruses, plasmids and units of genetic variation.</title>
        <authorList>
            <person name="Nielsen H.B."/>
            <person name="Almeida M."/>
            <person name="Juncker A.S."/>
            <person name="Rasmussen S."/>
            <person name="Li J."/>
            <person name="Sunagawa S."/>
            <person name="Plichta D."/>
            <person name="Gautier L."/>
            <person name="Le Chatelier E."/>
            <person name="Peletier E."/>
            <person name="Bonde I."/>
            <person name="Nielsen T."/>
            <person name="Manichanh C."/>
            <person name="Arumugam M."/>
            <person name="Batto J."/>
            <person name="Santos M.B.Q.D."/>
            <person name="Blom N."/>
            <person name="Borruel N."/>
            <person name="Burgdorf K.S."/>
            <person name="Boumezbeur F."/>
            <person name="Casellas F."/>
            <person name="Dore J."/>
            <person name="Guarner F."/>
            <person name="Hansen T."/>
            <person name="Hildebrand F."/>
            <person name="Kaas R.S."/>
            <person name="Kennedy S."/>
            <person name="Kristiansen K."/>
            <person name="Kultima J.R."/>
            <person name="Leonard P."/>
            <person name="Levenez F."/>
            <person name="Lund O."/>
            <person name="Moumen B."/>
            <person name="Le Paslier D."/>
            <person name="Pons N."/>
            <person name="Pedersen O."/>
            <person name="Prifti E."/>
            <person name="Qin J."/>
            <person name="Raes J."/>
            <person name="Tap J."/>
            <person name="Tims S."/>
            <person name="Ussery D.W."/>
            <person name="Yamada T."/>
            <person name="MetaHit consortium"/>
            <person name="Renault P."/>
            <person name="Sicheritz-Ponten T."/>
            <person name="Bork P."/>
            <person name="Wang J."/>
            <person name="Brunak S."/>
            <person name="Ehrlich S.D."/>
        </authorList>
    </citation>
    <scope>NUCLEOTIDE SEQUENCE [LARGE SCALE GENOMIC DNA]</scope>
</reference>
<dbReference type="AlphaFoldDB" id="R7MYJ0"/>
<sequence length="67" mass="7812">MKRTQLRSKWWVINKSFYQARTTSPLLKAKASHEIPWINKVDEHTQGHTALIAWRPDEVRGDVLGTL</sequence>
<dbReference type="Proteomes" id="UP000017908">
    <property type="component" value="Unassembled WGS sequence"/>
</dbReference>
<name>R7MYJ0_MEGEL</name>
<accession>R7MYJ0</accession>
<dbReference type="EMBL" id="CBKE010000156">
    <property type="protein sequence ID" value="CDF04883.1"/>
    <property type="molecule type" value="Genomic_DNA"/>
</dbReference>
<gene>
    <name evidence="1" type="ORF">BN715_01188</name>
</gene>
<organism evidence="1 2">
    <name type="scientific">Megasphaera elsdenii CAG:570</name>
    <dbReference type="NCBI Taxonomy" id="1263087"/>
    <lineage>
        <taxon>Bacteria</taxon>
        <taxon>Bacillati</taxon>
        <taxon>Bacillota</taxon>
        <taxon>Negativicutes</taxon>
        <taxon>Veillonellales</taxon>
        <taxon>Veillonellaceae</taxon>
        <taxon>Megasphaera</taxon>
    </lineage>
</organism>
<proteinExistence type="predicted"/>
<evidence type="ECO:0000313" key="2">
    <source>
        <dbReference type="Proteomes" id="UP000017908"/>
    </source>
</evidence>
<comment type="caution">
    <text evidence="1">The sequence shown here is derived from an EMBL/GenBank/DDBJ whole genome shotgun (WGS) entry which is preliminary data.</text>
</comment>